<keyword evidence="4" id="KW-1185">Reference proteome</keyword>
<evidence type="ECO:0000259" key="2">
    <source>
        <dbReference type="Pfam" id="PF00717"/>
    </source>
</evidence>
<dbReference type="InterPro" id="IPR036286">
    <property type="entry name" value="LexA/Signal_pep-like_sf"/>
</dbReference>
<accession>A0ABW1JGH8</accession>
<gene>
    <name evidence="3" type="ORF">ACFQDO_15165</name>
</gene>
<dbReference type="SUPFAM" id="SSF51306">
    <property type="entry name" value="LexA/Signal peptidase"/>
    <property type="match status" value="1"/>
</dbReference>
<dbReference type="Pfam" id="PF00717">
    <property type="entry name" value="Peptidase_S24"/>
    <property type="match status" value="1"/>
</dbReference>
<dbReference type="InterPro" id="IPR019533">
    <property type="entry name" value="Peptidase_S26"/>
</dbReference>
<proteinExistence type="predicted"/>
<comment type="subcellular location">
    <subcellularLocation>
        <location evidence="1">Endomembrane system</location>
    </subcellularLocation>
</comment>
<sequence length="105" mass="11539">MAVVRGRSMSPTLSDGDRLLVRWGSLPRPGQLVVVQLPDGPDGPRPVSVKRATRRDGVGWWVERDNPAEGVDSWLVGAIPDDDVLAVVRCRLWPRPGRASPQPRV</sequence>
<feature type="domain" description="Peptidase S24/S26A/S26B/S26C" evidence="2">
    <location>
        <begin position="2"/>
        <end position="68"/>
    </location>
</feature>
<reference evidence="4" key="1">
    <citation type="journal article" date="2019" name="Int. J. Syst. Evol. Microbiol.">
        <title>The Global Catalogue of Microorganisms (GCM) 10K type strain sequencing project: providing services to taxonomists for standard genome sequencing and annotation.</title>
        <authorList>
            <consortium name="The Broad Institute Genomics Platform"/>
            <consortium name="The Broad Institute Genome Sequencing Center for Infectious Disease"/>
            <person name="Wu L."/>
            <person name="Ma J."/>
        </authorList>
    </citation>
    <scope>NUCLEOTIDE SEQUENCE [LARGE SCALE GENOMIC DNA]</scope>
    <source>
        <strain evidence="4">KACC 14249</strain>
    </source>
</reference>
<dbReference type="InterPro" id="IPR015927">
    <property type="entry name" value="Peptidase_S24_S26A/B/C"/>
</dbReference>
<evidence type="ECO:0000313" key="4">
    <source>
        <dbReference type="Proteomes" id="UP001596189"/>
    </source>
</evidence>
<organism evidence="3 4">
    <name type="scientific">Angustibacter luteus</name>
    <dbReference type="NCBI Taxonomy" id="658456"/>
    <lineage>
        <taxon>Bacteria</taxon>
        <taxon>Bacillati</taxon>
        <taxon>Actinomycetota</taxon>
        <taxon>Actinomycetes</taxon>
        <taxon>Kineosporiales</taxon>
        <taxon>Kineosporiaceae</taxon>
    </lineage>
</organism>
<dbReference type="RefSeq" id="WP_378227074.1">
    <property type="nucleotide sequence ID" value="NZ_BAABFP010000002.1"/>
</dbReference>
<protein>
    <submittedName>
        <fullName evidence="3">S26 family signal peptidase</fullName>
    </submittedName>
</protein>
<comment type="caution">
    <text evidence="3">The sequence shown here is derived from an EMBL/GenBank/DDBJ whole genome shotgun (WGS) entry which is preliminary data.</text>
</comment>
<evidence type="ECO:0000313" key="3">
    <source>
        <dbReference type="EMBL" id="MFC6008477.1"/>
    </source>
</evidence>
<dbReference type="Gene3D" id="2.10.109.10">
    <property type="entry name" value="Umud Fragment, subunit A"/>
    <property type="match status" value="1"/>
</dbReference>
<name>A0ABW1JGH8_9ACTN</name>
<dbReference type="EMBL" id="JBHSRD010000004">
    <property type="protein sequence ID" value="MFC6008477.1"/>
    <property type="molecule type" value="Genomic_DNA"/>
</dbReference>
<dbReference type="CDD" id="cd06530">
    <property type="entry name" value="S26_SPase_I"/>
    <property type="match status" value="1"/>
</dbReference>
<dbReference type="Proteomes" id="UP001596189">
    <property type="component" value="Unassembled WGS sequence"/>
</dbReference>
<evidence type="ECO:0000256" key="1">
    <source>
        <dbReference type="ARBA" id="ARBA00004308"/>
    </source>
</evidence>